<comment type="caution">
    <text evidence="1">The sequence shown here is derived from an EMBL/GenBank/DDBJ whole genome shotgun (WGS) entry which is preliminary data.</text>
</comment>
<proteinExistence type="predicted"/>
<evidence type="ECO:0000313" key="2">
    <source>
        <dbReference type="Proteomes" id="UP000692954"/>
    </source>
</evidence>
<keyword evidence="2" id="KW-1185">Reference proteome</keyword>
<protein>
    <submittedName>
        <fullName evidence="1">Uncharacterized protein</fullName>
    </submittedName>
</protein>
<dbReference type="Proteomes" id="UP000692954">
    <property type="component" value="Unassembled WGS sequence"/>
</dbReference>
<sequence length="330" mass="39201">MSHFLTVQKTINQEKTVELSKQIQKKKRKNQYTVEFKFGSNIDVSKLKEIIVINQNIPHCIPQNIVFRLNSNIQFPVTVESQYQLGFLNIDPHSYNYKVARYDKYNSYHIFNLEPIHRPFTSFETIKDVLMKEGEQLFEGFEQFHTKNTDITKYEIVNEAKLLEFEHNIKGPVTLYIQKNKNGIITTTARVMNDAYLQMIGIDEEMLNDYVFQTGMLPQSLAGDGNIRWSQTLAQIFKSNASQSFGQLMLVNYQGQKFPVHLKSQNFYLFNQDDHSYTEYIYYSYDVDSKWMNKRYIEENSLDYFNKKTLNNNEDTDQLEYQKRCRFRKL</sequence>
<evidence type="ECO:0000313" key="1">
    <source>
        <dbReference type="EMBL" id="CAD8052066.1"/>
    </source>
</evidence>
<dbReference type="EMBL" id="CAJJDN010000006">
    <property type="protein sequence ID" value="CAD8052066.1"/>
    <property type="molecule type" value="Genomic_DNA"/>
</dbReference>
<organism evidence="1 2">
    <name type="scientific">Paramecium sonneborni</name>
    <dbReference type="NCBI Taxonomy" id="65129"/>
    <lineage>
        <taxon>Eukaryota</taxon>
        <taxon>Sar</taxon>
        <taxon>Alveolata</taxon>
        <taxon>Ciliophora</taxon>
        <taxon>Intramacronucleata</taxon>
        <taxon>Oligohymenophorea</taxon>
        <taxon>Peniculida</taxon>
        <taxon>Parameciidae</taxon>
        <taxon>Paramecium</taxon>
    </lineage>
</organism>
<name>A0A8S1KG07_9CILI</name>
<dbReference type="OrthoDB" id="298141at2759"/>
<accession>A0A8S1KG07</accession>
<gene>
    <name evidence="1" type="ORF">PSON_ATCC_30995.1.T0060262</name>
</gene>
<dbReference type="AlphaFoldDB" id="A0A8S1KG07"/>
<reference evidence="1" key="1">
    <citation type="submission" date="2021-01" db="EMBL/GenBank/DDBJ databases">
        <authorList>
            <consortium name="Genoscope - CEA"/>
            <person name="William W."/>
        </authorList>
    </citation>
    <scope>NUCLEOTIDE SEQUENCE</scope>
</reference>